<dbReference type="Gene3D" id="3.30.1490.270">
    <property type="match status" value="1"/>
</dbReference>
<evidence type="ECO:0000259" key="1">
    <source>
        <dbReference type="Pfam" id="PF04168"/>
    </source>
</evidence>
<accession>A0ABP6UR27</accession>
<feature type="domain" description="DUF403" evidence="1">
    <location>
        <begin position="512"/>
        <end position="842"/>
    </location>
</feature>
<dbReference type="Pfam" id="PF14403">
    <property type="entry name" value="CP_ATPgrasp_2"/>
    <property type="match status" value="1"/>
</dbReference>
<feature type="domain" description="Circularly permuted ATP-grasp type 2" evidence="2">
    <location>
        <begin position="86"/>
        <end position="462"/>
    </location>
</feature>
<keyword evidence="4" id="KW-1185">Reference proteome</keyword>
<dbReference type="PANTHER" id="PTHR34595:SF2">
    <property type="entry name" value="BLR2978 PROTEIN"/>
    <property type="match status" value="1"/>
</dbReference>
<proteinExistence type="predicted"/>
<reference evidence="4" key="1">
    <citation type="journal article" date="2019" name="Int. J. Syst. Evol. Microbiol.">
        <title>The Global Catalogue of Microorganisms (GCM) 10K type strain sequencing project: providing services to taxonomists for standard genome sequencing and annotation.</title>
        <authorList>
            <consortium name="The Broad Institute Genomics Platform"/>
            <consortium name="The Broad Institute Genome Sequencing Center for Infectious Disease"/>
            <person name="Wu L."/>
            <person name="Ma J."/>
        </authorList>
    </citation>
    <scope>NUCLEOTIDE SEQUENCE [LARGE SCALE GENOMIC DNA]</scope>
    <source>
        <strain evidence="4">JCM 17106</strain>
    </source>
</reference>
<evidence type="ECO:0000313" key="4">
    <source>
        <dbReference type="Proteomes" id="UP001500459"/>
    </source>
</evidence>
<evidence type="ECO:0000259" key="2">
    <source>
        <dbReference type="Pfam" id="PF14403"/>
    </source>
</evidence>
<dbReference type="InterPro" id="IPR007296">
    <property type="entry name" value="DUF403"/>
</dbReference>
<name>A0ABP6UR27_9FLAO</name>
<organism evidence="3 4">
    <name type="scientific">Aquimarina addita</name>
    <dbReference type="NCBI Taxonomy" id="870485"/>
    <lineage>
        <taxon>Bacteria</taxon>
        <taxon>Pseudomonadati</taxon>
        <taxon>Bacteroidota</taxon>
        <taxon>Flavobacteriia</taxon>
        <taxon>Flavobacteriales</taxon>
        <taxon>Flavobacteriaceae</taxon>
        <taxon>Aquimarina</taxon>
    </lineage>
</organism>
<dbReference type="InterPro" id="IPR025841">
    <property type="entry name" value="CP_ATPgrasp_2"/>
</dbReference>
<dbReference type="RefSeq" id="WP_344929683.1">
    <property type="nucleotide sequence ID" value="NZ_BAABCW010000018.1"/>
</dbReference>
<evidence type="ECO:0000313" key="3">
    <source>
        <dbReference type="EMBL" id="GAA3518004.1"/>
    </source>
</evidence>
<protein>
    <submittedName>
        <fullName evidence="3">Circularly permuted type 2 ATP-grasp protein</fullName>
    </submittedName>
</protein>
<dbReference type="EMBL" id="BAABCW010000018">
    <property type="protein sequence ID" value="GAA3518004.1"/>
    <property type="molecule type" value="Genomic_DNA"/>
</dbReference>
<dbReference type="SUPFAM" id="SSF56059">
    <property type="entry name" value="Glutathione synthetase ATP-binding domain-like"/>
    <property type="match status" value="1"/>
</dbReference>
<dbReference type="Proteomes" id="UP001500459">
    <property type="component" value="Unassembled WGS sequence"/>
</dbReference>
<gene>
    <name evidence="3" type="ORF">GCM10022393_35190</name>
</gene>
<dbReference type="Gene3D" id="3.40.50.11290">
    <property type="match status" value="1"/>
</dbReference>
<sequence>MVLSTEEEMVIKDYFQEHSYDEMFSSEMVIKPAWKNISDSLLGMGSKELVSRQKDIDWMLSENGVTYNVYNDPKGLNRPWNLNIIPFVLQETEWKRIEKGLKQRVHLLDLVVKDIYSKRELIKKGIIPSEIVYGHRGFLRQCDQIKYNTPKNISIYASDLSRGPDGRMWVVNDRTQAPSGMGYSLENRAAAGNVLSEIYKKNNVKGIEGFFHDFNQLLVKSSPDGKLNPSIVILTPGPHNETYFEHAYISSYFGYPLVRGNDLIVRDGFLWMKSLKGLKKVDVVLRRVDDVFMDPLELREDSYLGVTGLLDVVRRQNVTVINPVGTGVIENSGLIPFMPAIAKYFLNEELLLPQIATWWCGQHNERQHVLDNISNYVIKRIDRSHREDIVFGELLNEEEKLKIKNKITKNPYLYVAQEKITFSTIPNFNDGQLEPRNMVCRAFAIAKGDTYEVMPGGLVRVSPEVASLRISNQRGGTSKDFCVLSANNEVDVTIYPSWQNAQKTTAAKLEDLPSMTAENLYWTGRYMSRALVTSRFLRMVLKKFANTDFEIEAIEDNKKLRTLLHAVTELTNTFPGFIGNTKQRPVLDIKKELCAVILDKNKQGSLANTLAMFSNSYYAIRNLWSTDMWRVFDSIQKLCSMMEERKTDKDISIKSILKILDQLITKLIAIMGLIEESILVNQGLLLYFIGLNLESGIFNIKKLDLLTTKVTDEDTEYNLLECLLNSQESLNIYRYGYRSYITIENTLSLVLLNPEYGRSLMYLLSRLNKDINRLPPPEQLISLNNSQKYIYDAYSKLKSVSVETLIISNQERNELRENLKYLLVELDVLLNGVSIEITNIYFNHISGQNQLSSQSFPN</sequence>
<dbReference type="Pfam" id="PF04168">
    <property type="entry name" value="Alpha-E"/>
    <property type="match status" value="1"/>
</dbReference>
<dbReference type="PANTHER" id="PTHR34595">
    <property type="entry name" value="BLR5612 PROTEIN"/>
    <property type="match status" value="1"/>
</dbReference>
<comment type="caution">
    <text evidence="3">The sequence shown here is derived from an EMBL/GenBank/DDBJ whole genome shotgun (WGS) entry which is preliminary data.</text>
</comment>
<dbReference type="InterPro" id="IPR051680">
    <property type="entry name" value="ATP-dep_Glu-Cys_Ligase-2"/>
</dbReference>